<dbReference type="PROSITE" id="PS51194">
    <property type="entry name" value="HELICASE_CTER"/>
    <property type="match status" value="1"/>
</dbReference>
<dbReference type="WBParaSite" id="TCONS_00011485.p1">
    <property type="protein sequence ID" value="TCONS_00011485.p1"/>
    <property type="gene ID" value="XLOC_005934"/>
</dbReference>
<sequence>MSRRGGFSTPQSGGGFMNFQSFVKTLPTDVGKTSNSVDSNNEPFEKNPTTFDDSQQNLSSHNNDNNKENNFNSTGGNDGYSNTKDEAFNESCSRSSEQTTFGNAGRGRGGFGSSNSEESSGHVNFGNSGRGRGGFGSYNNEESSGHVNFGNSGRGRGGFGSSNSEEASGHVNYGNSGRGRGGFGSYNNEESSGHVNYGSSGRGRGGFGSSNSEESPGHVNYGNSGRGRGGFGSYNNEEPSGHVNYGNSSRGRGGFGSSNSEESSGHVNYGNSGRGRGGFGSSNSEESSGHVNYGSSGRGRGGFGSHNNDESSGHRNYGNSGRGRGGFGSSNSEESSGHVNYGSSGRGRGGFGSYNNEESSGYANYGNSGRGRGGFGSNNNEESSGHVNFGNSGRGGRGSFNNYTAGGGNNDSQDMEGFLDGMNSTSRRQIASHVPVDRSVDVLLEEDKRNNVYYSQVVDQDDEVNVQGAEYLLKFDNWNECEFAKSLMDNIRLTGYVKPRNIQAYTMPQILNGYDVKGQAETGSGKTAAFLLPIINDIIENNYERKPMSPIAIIISPTRELALQTHEQARKFAANTGVTAAKCYGQYKITENIAEILRGCDILSSTPGRLKSFIENGDISLQCLKFFVLDEADELFNGSFVDTIRECLMVGSAPPKDKRINMLFSATFPSGVEALASELLNKNYVTIVNKCTNGANRKVVHTILHVNGYEKNTRVCNMLLEEKKEFEAKNQPLRRTLVFVSRKQQADMLSLYLCENGVKALSLNGDRPQKLREEALNDFRAHKITVLVTTDVCARGIDIKELDHVINVDLPKEFVTFVHRVGRTGRLCRGYATSFYDPNKDYELKESLVNLLRLNGEDVPDFLY</sequence>
<proteinExistence type="predicted"/>
<dbReference type="InterPro" id="IPR000629">
    <property type="entry name" value="RNA-helicase_DEAD-box_CS"/>
</dbReference>
<dbReference type="PROSITE" id="PS00039">
    <property type="entry name" value="DEAD_ATP_HELICASE"/>
    <property type="match status" value="1"/>
</dbReference>
<evidence type="ECO:0000259" key="7">
    <source>
        <dbReference type="PROSITE" id="PS51192"/>
    </source>
</evidence>
<evidence type="ECO:0000256" key="1">
    <source>
        <dbReference type="ARBA" id="ARBA00012552"/>
    </source>
</evidence>
<dbReference type="GO" id="GO:0003724">
    <property type="term" value="F:RNA helicase activity"/>
    <property type="evidence" value="ECO:0007669"/>
    <property type="project" value="UniProtKB-EC"/>
</dbReference>
<dbReference type="InterPro" id="IPR027417">
    <property type="entry name" value="P-loop_NTPase"/>
</dbReference>
<dbReference type="Proteomes" id="UP000035681">
    <property type="component" value="Unplaced"/>
</dbReference>
<dbReference type="SUPFAM" id="SSF52540">
    <property type="entry name" value="P-loop containing nucleoside triphosphate hydrolases"/>
    <property type="match status" value="1"/>
</dbReference>
<dbReference type="PROSITE" id="PS51192">
    <property type="entry name" value="HELICASE_ATP_BIND_1"/>
    <property type="match status" value="1"/>
</dbReference>
<evidence type="ECO:0000259" key="8">
    <source>
        <dbReference type="PROSITE" id="PS51194"/>
    </source>
</evidence>
<dbReference type="Gene3D" id="3.40.50.300">
    <property type="entry name" value="P-loop containing nucleotide triphosphate hydrolases"/>
    <property type="match status" value="2"/>
</dbReference>
<keyword evidence="9" id="KW-1185">Reference proteome</keyword>
<feature type="domain" description="Helicase ATP-binding" evidence="7">
    <location>
        <begin position="507"/>
        <end position="686"/>
    </location>
</feature>
<dbReference type="EC" id="3.6.4.13" evidence="1"/>
<dbReference type="GO" id="GO:0043186">
    <property type="term" value="C:P granule"/>
    <property type="evidence" value="ECO:0007669"/>
    <property type="project" value="UniProtKB-ARBA"/>
</dbReference>
<protein>
    <recommendedName>
        <fullName evidence="1">RNA helicase</fullName>
        <ecNumber evidence="1">3.6.4.13</ecNumber>
    </recommendedName>
</protein>
<evidence type="ECO:0000256" key="6">
    <source>
        <dbReference type="SAM" id="MobiDB-lite"/>
    </source>
</evidence>
<evidence type="ECO:0000256" key="3">
    <source>
        <dbReference type="ARBA" id="ARBA00022801"/>
    </source>
</evidence>
<reference evidence="10" key="1">
    <citation type="submission" date="2024-02" db="UniProtKB">
        <authorList>
            <consortium name="WormBaseParasite"/>
        </authorList>
    </citation>
    <scope>IDENTIFICATION</scope>
</reference>
<feature type="compositionally biased region" description="Low complexity" evidence="6">
    <location>
        <begin position="57"/>
        <end position="73"/>
    </location>
</feature>
<dbReference type="CDD" id="cd18787">
    <property type="entry name" value="SF2_C_DEAD"/>
    <property type="match status" value="1"/>
</dbReference>
<evidence type="ECO:0000313" key="9">
    <source>
        <dbReference type="Proteomes" id="UP000035681"/>
    </source>
</evidence>
<organism evidence="9 10">
    <name type="scientific">Strongyloides stercoralis</name>
    <name type="common">Threadworm</name>
    <dbReference type="NCBI Taxonomy" id="6248"/>
    <lineage>
        <taxon>Eukaryota</taxon>
        <taxon>Metazoa</taxon>
        <taxon>Ecdysozoa</taxon>
        <taxon>Nematoda</taxon>
        <taxon>Chromadorea</taxon>
        <taxon>Rhabditida</taxon>
        <taxon>Tylenchina</taxon>
        <taxon>Panagrolaimomorpha</taxon>
        <taxon>Strongyloidoidea</taxon>
        <taxon>Strongyloididae</taxon>
        <taxon>Strongyloides</taxon>
    </lineage>
</organism>
<evidence type="ECO:0000256" key="2">
    <source>
        <dbReference type="ARBA" id="ARBA00022741"/>
    </source>
</evidence>
<keyword evidence="2" id="KW-0547">Nucleotide-binding</keyword>
<dbReference type="SMART" id="SM00487">
    <property type="entry name" value="DEXDc"/>
    <property type="match status" value="1"/>
</dbReference>
<feature type="region of interest" description="Disordered" evidence="6">
    <location>
        <begin position="28"/>
        <end position="353"/>
    </location>
</feature>
<dbReference type="GO" id="GO:0016787">
    <property type="term" value="F:hydrolase activity"/>
    <property type="evidence" value="ECO:0007669"/>
    <property type="project" value="UniProtKB-KW"/>
</dbReference>
<dbReference type="InterPro" id="IPR001650">
    <property type="entry name" value="Helicase_C-like"/>
</dbReference>
<dbReference type="InterPro" id="IPR014001">
    <property type="entry name" value="Helicase_ATP-bd"/>
</dbReference>
<keyword evidence="4" id="KW-0347">Helicase</keyword>
<name>A0AAF5DGQ4_STRER</name>
<keyword evidence="5" id="KW-0067">ATP-binding</keyword>
<evidence type="ECO:0000256" key="5">
    <source>
        <dbReference type="ARBA" id="ARBA00022840"/>
    </source>
</evidence>
<feature type="compositionally biased region" description="Polar residues" evidence="6">
    <location>
        <begin position="90"/>
        <end position="100"/>
    </location>
</feature>
<dbReference type="GO" id="GO:0005524">
    <property type="term" value="F:ATP binding"/>
    <property type="evidence" value="ECO:0007669"/>
    <property type="project" value="UniProtKB-KW"/>
</dbReference>
<dbReference type="AlphaFoldDB" id="A0AAF5DGQ4"/>
<feature type="compositionally biased region" description="Polar residues" evidence="6">
    <location>
        <begin position="31"/>
        <end position="56"/>
    </location>
</feature>
<evidence type="ECO:0000313" key="10">
    <source>
        <dbReference type="WBParaSite" id="TCONS_00011485.p1"/>
    </source>
</evidence>
<dbReference type="GO" id="GO:0003676">
    <property type="term" value="F:nucleic acid binding"/>
    <property type="evidence" value="ECO:0007669"/>
    <property type="project" value="InterPro"/>
</dbReference>
<dbReference type="PANTHER" id="PTHR47958">
    <property type="entry name" value="ATP-DEPENDENT RNA HELICASE DBP3"/>
    <property type="match status" value="1"/>
</dbReference>
<dbReference type="SMART" id="SM00490">
    <property type="entry name" value="HELICc"/>
    <property type="match status" value="1"/>
</dbReference>
<feature type="domain" description="Helicase C-terminal" evidence="8">
    <location>
        <begin position="714"/>
        <end position="864"/>
    </location>
</feature>
<feature type="region of interest" description="Disordered" evidence="6">
    <location>
        <begin position="373"/>
        <end position="414"/>
    </location>
</feature>
<dbReference type="Pfam" id="PF00270">
    <property type="entry name" value="DEAD"/>
    <property type="match status" value="1"/>
</dbReference>
<evidence type="ECO:0000256" key="4">
    <source>
        <dbReference type="ARBA" id="ARBA00022806"/>
    </source>
</evidence>
<dbReference type="Pfam" id="PF00271">
    <property type="entry name" value="Helicase_C"/>
    <property type="match status" value="1"/>
</dbReference>
<feature type="region of interest" description="Disordered" evidence="6">
    <location>
        <begin position="1"/>
        <end position="20"/>
    </location>
</feature>
<dbReference type="InterPro" id="IPR011545">
    <property type="entry name" value="DEAD/DEAH_box_helicase_dom"/>
</dbReference>
<accession>A0AAF5DGQ4</accession>
<keyword evidence="3" id="KW-0378">Hydrolase</keyword>